<evidence type="ECO:0000256" key="1">
    <source>
        <dbReference type="SAM" id="MobiDB-lite"/>
    </source>
</evidence>
<name>A0A7Y8GXB1_9BURK</name>
<evidence type="ECO:0000313" key="3">
    <source>
        <dbReference type="Proteomes" id="UP000545507"/>
    </source>
</evidence>
<dbReference type="Proteomes" id="UP000545507">
    <property type="component" value="Unassembled WGS sequence"/>
</dbReference>
<sequence>MITVANRATPKPLPLEPQANALTREGVAPEGQMPVPPLPTVQPTGPVTRPTMSLPHNTRGVPGVRKA</sequence>
<comment type="caution">
    <text evidence="2">The sequence shown here is derived from an EMBL/GenBank/DDBJ whole genome shotgun (WGS) entry which is preliminary data.</text>
</comment>
<feature type="compositionally biased region" description="Polar residues" evidence="1">
    <location>
        <begin position="41"/>
        <end position="56"/>
    </location>
</feature>
<protein>
    <submittedName>
        <fullName evidence="2">Uncharacterized protein</fullName>
    </submittedName>
</protein>
<dbReference type="RefSeq" id="WP_177136485.1">
    <property type="nucleotide sequence ID" value="NZ_VYGV01000014.1"/>
</dbReference>
<evidence type="ECO:0000313" key="2">
    <source>
        <dbReference type="EMBL" id="NWF46580.1"/>
    </source>
</evidence>
<reference evidence="2 3" key="1">
    <citation type="submission" date="2019-09" db="EMBL/GenBank/DDBJ databases">
        <title>Hydrogenophaga aromatica sp. nov., isolated from a para-xylene-degrading enrichment culture.</title>
        <authorList>
            <person name="Tancsics A."/>
            <person name="Banerjee S."/>
        </authorList>
    </citation>
    <scope>NUCLEOTIDE SEQUENCE [LARGE SCALE GENOMIC DNA]</scope>
    <source>
        <strain evidence="2 3">D2P1</strain>
    </source>
</reference>
<proteinExistence type="predicted"/>
<organism evidence="2 3">
    <name type="scientific">Hydrogenophaga aromaticivorans</name>
    <dbReference type="NCBI Taxonomy" id="2610898"/>
    <lineage>
        <taxon>Bacteria</taxon>
        <taxon>Pseudomonadati</taxon>
        <taxon>Pseudomonadota</taxon>
        <taxon>Betaproteobacteria</taxon>
        <taxon>Burkholderiales</taxon>
        <taxon>Comamonadaceae</taxon>
        <taxon>Hydrogenophaga</taxon>
    </lineage>
</organism>
<gene>
    <name evidence="2" type="ORF">F3K02_15170</name>
</gene>
<accession>A0A7Y8GXB1</accession>
<keyword evidence="3" id="KW-1185">Reference proteome</keyword>
<feature type="region of interest" description="Disordered" evidence="1">
    <location>
        <begin position="1"/>
        <end position="67"/>
    </location>
</feature>
<dbReference type="EMBL" id="VYGV01000014">
    <property type="protein sequence ID" value="NWF46580.1"/>
    <property type="molecule type" value="Genomic_DNA"/>
</dbReference>
<dbReference type="AlphaFoldDB" id="A0A7Y8GXB1"/>